<reference evidence="6" key="1">
    <citation type="journal article" date="2014" name="Int. J. Syst. Evol. Microbiol.">
        <title>Complete genome sequence of Corynebacterium casei LMG S-19264T (=DSM 44701T), isolated from a smear-ripened cheese.</title>
        <authorList>
            <consortium name="US DOE Joint Genome Institute (JGI-PGF)"/>
            <person name="Walter F."/>
            <person name="Albersmeier A."/>
            <person name="Kalinowski J."/>
            <person name="Ruckert C."/>
        </authorList>
    </citation>
    <scope>NUCLEOTIDE SEQUENCE</scope>
    <source>
        <strain evidence="6">CGMCC 1.15152</strain>
    </source>
</reference>
<feature type="active site" description="Proton donor" evidence="4">
    <location>
        <position position="149"/>
    </location>
</feature>
<protein>
    <submittedName>
        <fullName evidence="6">UPF0256 protein</fullName>
    </submittedName>
</protein>
<comment type="subunit">
    <text evidence="4">Homohexamer; trimer of dimers.</text>
</comment>
<evidence type="ECO:0000259" key="5">
    <source>
        <dbReference type="PROSITE" id="PS51186"/>
    </source>
</evidence>
<name>A0A917DFG0_9MICO</name>
<dbReference type="PANTHER" id="PTHR37817">
    <property type="entry name" value="N-ACETYLTRANSFERASE EIS"/>
    <property type="match status" value="1"/>
</dbReference>
<dbReference type="SUPFAM" id="SSF55718">
    <property type="entry name" value="SCP-like"/>
    <property type="match status" value="1"/>
</dbReference>
<dbReference type="InterPro" id="IPR000182">
    <property type="entry name" value="GNAT_dom"/>
</dbReference>
<comment type="similarity">
    <text evidence="1 4">Belongs to the acetyltransferase Eis family.</text>
</comment>
<dbReference type="GO" id="GO:0034069">
    <property type="term" value="F:aminoglycoside N-acetyltransferase activity"/>
    <property type="evidence" value="ECO:0007669"/>
    <property type="project" value="TreeGrafter"/>
</dbReference>
<evidence type="ECO:0000256" key="2">
    <source>
        <dbReference type="ARBA" id="ARBA00022679"/>
    </source>
</evidence>
<dbReference type="SUPFAM" id="SSF55729">
    <property type="entry name" value="Acyl-CoA N-acyltransferases (Nat)"/>
    <property type="match status" value="1"/>
</dbReference>
<feature type="binding site" evidence="4">
    <location>
        <begin position="108"/>
        <end position="110"/>
    </location>
    <ligand>
        <name>acetyl-CoA</name>
        <dbReference type="ChEBI" id="CHEBI:57288"/>
    </ligand>
</feature>
<keyword evidence="7" id="KW-1185">Reference proteome</keyword>
<dbReference type="InterPro" id="IPR016181">
    <property type="entry name" value="Acyl_CoA_acyltransferase"/>
</dbReference>
<dbReference type="Gene3D" id="3.30.1050.10">
    <property type="entry name" value="SCP2 sterol-binding domain"/>
    <property type="match status" value="1"/>
</dbReference>
<evidence type="ECO:0000313" key="6">
    <source>
        <dbReference type="EMBL" id="GGD33886.1"/>
    </source>
</evidence>
<dbReference type="HAMAP" id="MF_01812">
    <property type="entry name" value="Eis"/>
    <property type="match status" value="1"/>
</dbReference>
<dbReference type="InterPro" id="IPR022902">
    <property type="entry name" value="NAcTrfase_Eis"/>
</dbReference>
<evidence type="ECO:0000313" key="7">
    <source>
        <dbReference type="Proteomes" id="UP000633205"/>
    </source>
</evidence>
<organism evidence="6 7">
    <name type="scientific">Microbacterium faecale</name>
    <dbReference type="NCBI Taxonomy" id="1804630"/>
    <lineage>
        <taxon>Bacteria</taxon>
        <taxon>Bacillati</taxon>
        <taxon>Actinomycetota</taxon>
        <taxon>Actinomycetes</taxon>
        <taxon>Micrococcales</taxon>
        <taxon>Microbacteriaceae</taxon>
        <taxon>Microbacterium</taxon>
    </lineage>
</organism>
<dbReference type="GO" id="GO:0030649">
    <property type="term" value="P:aminoglycoside antibiotic catabolic process"/>
    <property type="evidence" value="ECO:0007669"/>
    <property type="project" value="TreeGrafter"/>
</dbReference>
<keyword evidence="2 4" id="KW-0808">Transferase</keyword>
<feature type="domain" description="N-acetyltransferase" evidence="5">
    <location>
        <begin position="26"/>
        <end position="187"/>
    </location>
</feature>
<dbReference type="AlphaFoldDB" id="A0A917DFG0"/>
<evidence type="ECO:0000256" key="3">
    <source>
        <dbReference type="ARBA" id="ARBA00023315"/>
    </source>
</evidence>
<sequence length="432" mass="46381">MPVDIADARTVPADPLSTERLAHRGLDYRVISGDDVADFLRAEHRGFIDAEPTDEVVADELAAQGERRIIAVYDREAVQPLPVATECSWGTSLTVPGGEMPMWAISGVTVAATHRRRGIARNMLEGELRAAAGAGFAIAGLTVTEATIYGRYGFAPATAVARVTIDTARAGWGPHEPSARVLFVDRDQLADDLDALHERTRGDRIGDIAGWPRRWREIARVVPGATEPRRIRGVRAVDSAGELVGSLAFEIVDGPSRDRHTFRVNHLIAATPDARAALWRFAISYDLIDTVEASLQPVDDPIGWQVHDRRGVEQRVRDHGWLRILDVPAALAARSMSGAFGVRLAVTDPLGLADGAWTVAQLGADGVRVEPLDEGERTDITLDVGALSAAYLGGVPLEALQAAGRVTGDGAKIRALSDALRAPTAPHLSIVY</sequence>
<dbReference type="InterPro" id="IPR025559">
    <property type="entry name" value="Eis_dom"/>
</dbReference>
<comment type="caution">
    <text evidence="6">The sequence shown here is derived from an EMBL/GenBank/DDBJ whole genome shotgun (WGS) entry which is preliminary data.</text>
</comment>
<feature type="active site" description="Proton acceptor; via carboxylate" evidence="4">
    <location>
        <position position="432"/>
    </location>
</feature>
<dbReference type="Proteomes" id="UP000633205">
    <property type="component" value="Unassembled WGS sequence"/>
</dbReference>
<dbReference type="Gene3D" id="3.40.630.30">
    <property type="match status" value="2"/>
</dbReference>
<proteinExistence type="inferred from homology"/>
<feature type="binding site" evidence="4">
    <location>
        <begin position="116"/>
        <end position="121"/>
    </location>
    <ligand>
        <name>acetyl-CoA</name>
        <dbReference type="ChEBI" id="CHEBI:57288"/>
    </ligand>
</feature>
<evidence type="ECO:0000256" key="1">
    <source>
        <dbReference type="ARBA" id="ARBA00009213"/>
    </source>
</evidence>
<dbReference type="PANTHER" id="PTHR37817:SF1">
    <property type="entry name" value="N-ACETYLTRANSFERASE EIS"/>
    <property type="match status" value="1"/>
</dbReference>
<accession>A0A917DFG0</accession>
<gene>
    <name evidence="6" type="ORF">GCM10010915_12830</name>
</gene>
<reference evidence="6" key="2">
    <citation type="submission" date="2020-09" db="EMBL/GenBank/DDBJ databases">
        <authorList>
            <person name="Sun Q."/>
            <person name="Zhou Y."/>
        </authorList>
    </citation>
    <scope>NUCLEOTIDE SEQUENCE</scope>
    <source>
        <strain evidence="6">CGMCC 1.15152</strain>
    </source>
</reference>
<keyword evidence="3 4" id="KW-0012">Acyltransferase</keyword>
<evidence type="ECO:0000256" key="4">
    <source>
        <dbReference type="HAMAP-Rule" id="MF_01812"/>
    </source>
</evidence>
<dbReference type="Pfam" id="PF13527">
    <property type="entry name" value="Acetyltransf_9"/>
    <property type="match status" value="1"/>
</dbReference>
<dbReference type="InterPro" id="IPR051554">
    <property type="entry name" value="Acetyltransferase_Eis"/>
</dbReference>
<dbReference type="Pfam" id="PF13530">
    <property type="entry name" value="SCP2_2"/>
    <property type="match status" value="1"/>
</dbReference>
<feature type="binding site" evidence="4">
    <location>
        <begin position="144"/>
        <end position="145"/>
    </location>
    <ligand>
        <name>acetyl-CoA</name>
        <dbReference type="ChEBI" id="CHEBI:57288"/>
    </ligand>
</feature>
<dbReference type="EMBL" id="BMHO01000001">
    <property type="protein sequence ID" value="GGD33886.1"/>
    <property type="molecule type" value="Genomic_DNA"/>
</dbReference>
<dbReference type="InterPro" id="IPR036527">
    <property type="entry name" value="SCP2_sterol-bd_dom_sf"/>
</dbReference>
<dbReference type="PROSITE" id="PS51186">
    <property type="entry name" value="GNAT"/>
    <property type="match status" value="1"/>
</dbReference>
<dbReference type="Pfam" id="PF17668">
    <property type="entry name" value="Acetyltransf_17"/>
    <property type="match status" value="1"/>
</dbReference>
<dbReference type="InterPro" id="IPR041380">
    <property type="entry name" value="Acetyltransf_17"/>
</dbReference>